<gene>
    <name evidence="2" type="ORF">FAD_1553</name>
</gene>
<keyword evidence="1" id="KW-0472">Membrane</keyword>
<protein>
    <submittedName>
        <fullName evidence="2">Uncharacterized protein</fullName>
    </submittedName>
</protein>
<dbReference type="EMBL" id="CP015363">
    <property type="protein sequence ID" value="ARD85402.1"/>
    <property type="molecule type" value="Genomic_DNA"/>
</dbReference>
<accession>A0A1V0N5I5</accession>
<keyword evidence="1" id="KW-1133">Transmembrane helix</keyword>
<keyword evidence="1" id="KW-0812">Transmembrane</keyword>
<dbReference type="RefSeq" id="WP_009886693.1">
    <property type="nucleotide sequence ID" value="NZ_CP015363.1"/>
</dbReference>
<evidence type="ECO:0000313" key="3">
    <source>
        <dbReference type="Proteomes" id="UP000192050"/>
    </source>
</evidence>
<keyword evidence="3" id="KW-1185">Reference proteome</keyword>
<feature type="transmembrane region" description="Helical" evidence="1">
    <location>
        <begin position="77"/>
        <end position="100"/>
    </location>
</feature>
<dbReference type="AlphaFoldDB" id="A0A1V0N5I5"/>
<dbReference type="Proteomes" id="UP000192050">
    <property type="component" value="Chromosome"/>
</dbReference>
<sequence>MAGILYDIMIESVSLFGIIFWIVLSIVLFLVYRMYISNKKAIISSIVIGRIFTILSIYPVNSIVIKSICPGPGYGQFYPLTFMIFISFINGFAFSLIIYYFYNSKIAIKIGILTFAILFLAINIAAAPA</sequence>
<reference evidence="2 3" key="1">
    <citation type="submission" date="2011-10" db="EMBL/GenBank/DDBJ databases">
        <title>Metabolic and evolutionary patterns in the extreme acidophile Ferroplasma acidiphilum.</title>
        <authorList>
            <person name="Golyshina O.V."/>
            <person name="Kozyavkin S.A."/>
            <person name="Tatusov R.L."/>
            <person name="Slesarev A.I."/>
            <person name="Golyshin P.N."/>
        </authorList>
    </citation>
    <scope>NUCLEOTIDE SEQUENCE [LARGE SCALE GENOMIC DNA]</scope>
    <source>
        <strain evidence="3">Y</strain>
    </source>
</reference>
<dbReference type="KEGG" id="fai:FAD_1553"/>
<proteinExistence type="predicted"/>
<feature type="transmembrane region" description="Helical" evidence="1">
    <location>
        <begin position="41"/>
        <end position="65"/>
    </location>
</feature>
<evidence type="ECO:0000313" key="2">
    <source>
        <dbReference type="EMBL" id="ARD85402.1"/>
    </source>
</evidence>
<feature type="transmembrane region" description="Helical" evidence="1">
    <location>
        <begin position="12"/>
        <end position="35"/>
    </location>
</feature>
<organism evidence="2 3">
    <name type="scientific">Ferroplasma acidiphilum</name>
    <dbReference type="NCBI Taxonomy" id="74969"/>
    <lineage>
        <taxon>Archaea</taxon>
        <taxon>Methanobacteriati</taxon>
        <taxon>Thermoplasmatota</taxon>
        <taxon>Thermoplasmata</taxon>
        <taxon>Thermoplasmatales</taxon>
        <taxon>Ferroplasmaceae</taxon>
        <taxon>Ferroplasma</taxon>
    </lineage>
</organism>
<evidence type="ECO:0000256" key="1">
    <source>
        <dbReference type="SAM" id="Phobius"/>
    </source>
</evidence>
<name>A0A1V0N5I5_9ARCH</name>
<dbReference type="GeneID" id="16024822"/>
<feature type="transmembrane region" description="Helical" evidence="1">
    <location>
        <begin position="106"/>
        <end position="126"/>
    </location>
</feature>